<feature type="compositionally biased region" description="Basic and acidic residues" evidence="4">
    <location>
        <begin position="397"/>
        <end position="408"/>
    </location>
</feature>
<feature type="compositionally biased region" description="Low complexity" evidence="4">
    <location>
        <begin position="477"/>
        <end position="490"/>
    </location>
</feature>
<keyword evidence="3" id="KW-0687">Ribonucleoprotein</keyword>
<dbReference type="InterPro" id="IPR016095">
    <property type="entry name" value="Ribosomal_uL1_3-a/b-sand"/>
</dbReference>
<dbReference type="Gene3D" id="3.30.190.20">
    <property type="match status" value="1"/>
</dbReference>
<organism evidence="5 6">
    <name type="scientific">Anopheles dirus</name>
    <dbReference type="NCBI Taxonomy" id="7168"/>
    <lineage>
        <taxon>Eukaryota</taxon>
        <taxon>Metazoa</taxon>
        <taxon>Ecdysozoa</taxon>
        <taxon>Arthropoda</taxon>
        <taxon>Hexapoda</taxon>
        <taxon>Insecta</taxon>
        <taxon>Pterygota</taxon>
        <taxon>Neoptera</taxon>
        <taxon>Endopterygota</taxon>
        <taxon>Diptera</taxon>
        <taxon>Nematocera</taxon>
        <taxon>Culicoidea</taxon>
        <taxon>Culicidae</taxon>
        <taxon>Anophelinae</taxon>
        <taxon>Anopheles</taxon>
    </lineage>
</organism>
<dbReference type="FunFam" id="3.40.50.790:FF:000008">
    <property type="entry name" value="50S ribosomal protein L1"/>
    <property type="match status" value="1"/>
</dbReference>
<reference evidence="6" key="1">
    <citation type="submission" date="2013-03" db="EMBL/GenBank/DDBJ databases">
        <title>The Genome Sequence of Anopheles dirus WRAIR2.</title>
        <authorList>
            <consortium name="The Broad Institute Genomics Platform"/>
            <person name="Neafsey D.E."/>
            <person name="Walton C."/>
            <person name="Walker B."/>
            <person name="Young S.K."/>
            <person name="Zeng Q."/>
            <person name="Gargeya S."/>
            <person name="Fitzgerald M."/>
            <person name="Haas B."/>
            <person name="Abouelleil A."/>
            <person name="Allen A.W."/>
            <person name="Alvarado L."/>
            <person name="Arachchi H.M."/>
            <person name="Berlin A.M."/>
            <person name="Chapman S.B."/>
            <person name="Gainer-Dewar J."/>
            <person name="Goldberg J."/>
            <person name="Griggs A."/>
            <person name="Gujja S."/>
            <person name="Hansen M."/>
            <person name="Howarth C."/>
            <person name="Imamovic A."/>
            <person name="Ireland A."/>
            <person name="Larimer J."/>
            <person name="McCowan C."/>
            <person name="Murphy C."/>
            <person name="Pearson M."/>
            <person name="Poon T.W."/>
            <person name="Priest M."/>
            <person name="Roberts A."/>
            <person name="Saif S."/>
            <person name="Shea T."/>
            <person name="Sisk P."/>
            <person name="Sykes S."/>
            <person name="Wortman J."/>
            <person name="Nusbaum C."/>
            <person name="Birren B."/>
        </authorList>
    </citation>
    <scope>NUCLEOTIDE SEQUENCE [LARGE SCALE GENOMIC DNA]</scope>
    <source>
        <strain evidence="6">WRAIR2</strain>
    </source>
</reference>
<evidence type="ECO:0000256" key="3">
    <source>
        <dbReference type="ARBA" id="ARBA00023274"/>
    </source>
</evidence>
<dbReference type="VEuPathDB" id="VectorBase:ADIR010745"/>
<keyword evidence="6" id="KW-1185">Reference proteome</keyword>
<dbReference type="PANTHER" id="PTHR36427">
    <property type="entry name" value="54S RIBOSOMAL PROTEIN L1, MITOCHONDRIAL"/>
    <property type="match status" value="1"/>
</dbReference>
<evidence type="ECO:0000256" key="4">
    <source>
        <dbReference type="SAM" id="MobiDB-lite"/>
    </source>
</evidence>
<reference evidence="5" key="2">
    <citation type="submission" date="2020-05" db="UniProtKB">
        <authorList>
            <consortium name="EnsemblMetazoa"/>
        </authorList>
    </citation>
    <scope>IDENTIFICATION</scope>
    <source>
        <strain evidence="5">WRAIR2</strain>
    </source>
</reference>
<dbReference type="PANTHER" id="PTHR36427:SF3">
    <property type="entry name" value="LARGE RIBOSOMAL SUBUNIT PROTEIN UL1M"/>
    <property type="match status" value="1"/>
</dbReference>
<evidence type="ECO:0000313" key="6">
    <source>
        <dbReference type="Proteomes" id="UP000075884"/>
    </source>
</evidence>
<comment type="similarity">
    <text evidence="1">Belongs to the universal ribosomal protein uL1 family.</text>
</comment>
<evidence type="ECO:0000313" key="5">
    <source>
        <dbReference type="EnsemblMetazoa" id="ADIR010745-PA"/>
    </source>
</evidence>
<feature type="region of interest" description="Disordered" evidence="4">
    <location>
        <begin position="477"/>
        <end position="508"/>
    </location>
</feature>
<dbReference type="InterPro" id="IPR028364">
    <property type="entry name" value="Ribosomal_uL1/biogenesis"/>
</dbReference>
<dbReference type="SUPFAM" id="SSF56808">
    <property type="entry name" value="Ribosomal protein L1"/>
    <property type="match status" value="1"/>
</dbReference>
<dbReference type="EnsemblMetazoa" id="ADIR010745-RA">
    <property type="protein sequence ID" value="ADIR010745-PA"/>
    <property type="gene ID" value="ADIR010745"/>
</dbReference>
<sequence length="818" mass="89863">MLSLSNIGFIRWSTTPLIVASARLLHTSTLDLAARKGTREKARKAKVKKVVEKVGFIRHDLRKKGKLNLNVTNKHIDDSWKQDPKDDCWVSKYYKWRVYSVEEAIHCHRETHHPTVYNLPNAPLYAHVELNMQAEKTTRFVDSFQRMVAIPHRFEHGENRNIIVFAKGQDPLQEAKNAGATLVGGLELIKEIQNGDLQLSEYPFVLAHPNILPELVVIRGLLKKNKFPNPRSGTLGVNLGEMIEKYAHGINYSAARDEQQKDFGSIVACIGTLQMDTKHLENNLSALLQDVNTMRPKREGKFVTRVLLKSPPSGENLKIDPFLYVPAEGALGKKSTKAIAEEEEDQEQEAEPRTAAAGSAALCFPPRDEEIESTLPMERKEEKEKEKVKAHRKRSGEHHPLHSSRRETLPTPPPDPTTPSSTGGLDGQVSPARSPCDALAGTGSYAETDPFKRLFTYREREAQFLRLLCESDPVPPATAAAAAAPSSGGKKPPGHSQSLPGAESKDGAVVAATAEPGFESANEFLMLLNRAGPSVAAALSTKDAIDQLDRLHELIGQFLTLQEQNMRMHWQLKNVETLRKLKLMQIAIAKDPEAFIASSAGLPEDASDNDLLDNEIEQNLALLETILAAGNSASSKRSSSKRERSKSVINDEIGNFQLHRKESGGRNYPLRRQSAISDFKPKVSKWTKVKAAFKWEKTSALPANEIKSSEAMMIPVNNEVARYLRVPSIPCVGSSGDSVFSSSSGIVVSGGSAPGTPGENSLASSTENLTDMNEDIATGPAGTNRERRKRYKTAFLLFLPPGPGLAYRSYPRGGAIPG</sequence>
<dbReference type="Proteomes" id="UP000075884">
    <property type="component" value="Unassembled WGS sequence"/>
</dbReference>
<feature type="compositionally biased region" description="Basic and acidic residues" evidence="4">
    <location>
        <begin position="377"/>
        <end position="387"/>
    </location>
</feature>
<evidence type="ECO:0000256" key="1">
    <source>
        <dbReference type="ARBA" id="ARBA00010531"/>
    </source>
</evidence>
<proteinExistence type="inferred from homology"/>
<dbReference type="Gene3D" id="3.40.50.790">
    <property type="match status" value="1"/>
</dbReference>
<name>A0A182NSV5_9DIPT</name>
<dbReference type="Pfam" id="PF00687">
    <property type="entry name" value="Ribosomal_L1"/>
    <property type="match status" value="1"/>
</dbReference>
<keyword evidence="2" id="KW-0689">Ribosomal protein</keyword>
<protein>
    <submittedName>
        <fullName evidence="5">Uncharacterized protein</fullName>
    </submittedName>
</protein>
<accession>A0A182NSV5</accession>
<dbReference type="GO" id="GO:0005840">
    <property type="term" value="C:ribosome"/>
    <property type="evidence" value="ECO:0007669"/>
    <property type="project" value="UniProtKB-KW"/>
</dbReference>
<dbReference type="STRING" id="7168.A0A182NSV5"/>
<dbReference type="AlphaFoldDB" id="A0A182NSV5"/>
<evidence type="ECO:0000256" key="2">
    <source>
        <dbReference type="ARBA" id="ARBA00022980"/>
    </source>
</evidence>
<dbReference type="InterPro" id="IPR023674">
    <property type="entry name" value="Ribosomal_uL1-like"/>
</dbReference>
<feature type="region of interest" description="Disordered" evidence="4">
    <location>
        <begin position="335"/>
        <end position="443"/>
    </location>
</feature>
<dbReference type="GO" id="GO:1990904">
    <property type="term" value="C:ribonucleoprotein complex"/>
    <property type="evidence" value="ECO:0007669"/>
    <property type="project" value="UniProtKB-KW"/>
</dbReference>